<keyword evidence="4 6" id="KW-0732">Signal</keyword>
<feature type="chain" id="PRO_5047175719" evidence="6">
    <location>
        <begin position="27"/>
        <end position="352"/>
    </location>
</feature>
<sequence length="352" mass="38750">MKSTKKLASLLALAGVVLGCAMTTHAAESVTVALEGGSYQQSLRASLFEPFTKATGIQVNVVTATAQEQIARLRAMAQSRSVNWDVVILGDIEAHSDHVKPITEDMSGFCQKLGGKDLLSGACDSAGLNLDYGVTYMAYNGDQFPNGGPTTWKDFWDTKRFPGGRALPDFNDPWRVMAAALVADGVPLNQLFPLDVDRALRKLDQIRPQVTLWWKTGDQSIQGYRSRQYVAGMIWKTRASVLQKEGRNIKSSFDGAMMLADRALITKDAPHKAAAEKLLEFFASSPAMQAKHCENLGCVPISTDAMKMMSPETQKGLPSADTIRTRLISPNVTWINANRDRLLERWNAWIQQ</sequence>
<dbReference type="PANTHER" id="PTHR30006:SF3">
    <property type="entry name" value="THIAMINE-BINDING PERIPLASMIC PROTEIN"/>
    <property type="match status" value="1"/>
</dbReference>
<name>A0ABT2LDN4_9RALS</name>
<evidence type="ECO:0000256" key="2">
    <source>
        <dbReference type="ARBA" id="ARBA00008520"/>
    </source>
</evidence>
<evidence type="ECO:0000256" key="5">
    <source>
        <dbReference type="ARBA" id="ARBA00022764"/>
    </source>
</evidence>
<dbReference type="PROSITE" id="PS51257">
    <property type="entry name" value="PROKAR_LIPOPROTEIN"/>
    <property type="match status" value="1"/>
</dbReference>
<dbReference type="Proteomes" id="UP001164420">
    <property type="component" value="Unassembled WGS sequence"/>
</dbReference>
<evidence type="ECO:0000256" key="6">
    <source>
        <dbReference type="SAM" id="SignalP"/>
    </source>
</evidence>
<reference evidence="7 8" key="1">
    <citation type="journal article" date="2023" name="Front. Microbiol.">
        <title>Ralstonia chuxiongensis sp. nov., Ralstonia mojiangensis sp. nov., and Ralstonia soli sp. nov., isolated from tobacco fields, are three novel species in the family Burkholderiaceae.</title>
        <authorList>
            <person name="Lu C.H."/>
            <person name="Zhang Y.Y."/>
            <person name="Jiang N."/>
            <person name="Chen W."/>
            <person name="Shao X."/>
            <person name="Zhao Z.M."/>
            <person name="Lu W.L."/>
            <person name="Hu X."/>
            <person name="Xi Y.X."/>
            <person name="Zou S.Y."/>
            <person name="Wei Q.J."/>
            <person name="Lin Z.L."/>
            <person name="Gong L."/>
            <person name="Gai X.T."/>
            <person name="Zhang L.Q."/>
            <person name="Li J.Y."/>
            <person name="Jin Y."/>
            <person name="Xia Z.Y."/>
        </authorList>
    </citation>
    <scope>NUCLEOTIDE SEQUENCE [LARGE SCALE GENOMIC DNA]</scope>
    <source>
        <strain evidence="7 8">22TCJT01-1</strain>
    </source>
</reference>
<keyword evidence="8" id="KW-1185">Reference proteome</keyword>
<evidence type="ECO:0000313" key="7">
    <source>
        <dbReference type="EMBL" id="MCT7313022.1"/>
    </source>
</evidence>
<comment type="caution">
    <text evidence="7">The sequence shown here is derived from an EMBL/GenBank/DDBJ whole genome shotgun (WGS) entry which is preliminary data.</text>
</comment>
<keyword evidence="3" id="KW-0813">Transport</keyword>
<dbReference type="EMBL" id="JAOCQI010000003">
    <property type="protein sequence ID" value="MCT7313022.1"/>
    <property type="molecule type" value="Genomic_DNA"/>
</dbReference>
<dbReference type="Pfam" id="PF13416">
    <property type="entry name" value="SBP_bac_8"/>
    <property type="match status" value="1"/>
</dbReference>
<dbReference type="Gene3D" id="3.40.190.10">
    <property type="entry name" value="Periplasmic binding protein-like II"/>
    <property type="match status" value="2"/>
</dbReference>
<feature type="signal peptide" evidence="6">
    <location>
        <begin position="1"/>
        <end position="26"/>
    </location>
</feature>
<dbReference type="RefSeq" id="WP_260784978.1">
    <property type="nucleotide sequence ID" value="NZ_JAOCQI010000003.1"/>
</dbReference>
<accession>A0ABT2LDN4</accession>
<evidence type="ECO:0000256" key="3">
    <source>
        <dbReference type="ARBA" id="ARBA00022448"/>
    </source>
</evidence>
<evidence type="ECO:0000256" key="1">
    <source>
        <dbReference type="ARBA" id="ARBA00004418"/>
    </source>
</evidence>
<evidence type="ECO:0000256" key="4">
    <source>
        <dbReference type="ARBA" id="ARBA00022729"/>
    </source>
</evidence>
<proteinExistence type="inferred from homology"/>
<dbReference type="PANTHER" id="PTHR30006">
    <property type="entry name" value="THIAMINE-BINDING PERIPLASMIC PROTEIN-RELATED"/>
    <property type="match status" value="1"/>
</dbReference>
<comment type="similarity">
    <text evidence="2">Belongs to the bacterial solute-binding protein 1 family.</text>
</comment>
<comment type="subcellular location">
    <subcellularLocation>
        <location evidence="1">Periplasm</location>
    </subcellularLocation>
</comment>
<gene>
    <name evidence="7" type="ORF">N5J06_18775</name>
</gene>
<protein>
    <submittedName>
        <fullName evidence="7">Extracellular solute-binding protein</fullName>
    </submittedName>
</protein>
<organism evidence="7 8">
    <name type="scientific">Ralstonia mojiangensis</name>
    <dbReference type="NCBI Taxonomy" id="2953895"/>
    <lineage>
        <taxon>Bacteria</taxon>
        <taxon>Pseudomonadati</taxon>
        <taxon>Pseudomonadota</taxon>
        <taxon>Betaproteobacteria</taxon>
        <taxon>Burkholderiales</taxon>
        <taxon>Burkholderiaceae</taxon>
        <taxon>Ralstonia</taxon>
    </lineage>
</organism>
<dbReference type="InterPro" id="IPR006059">
    <property type="entry name" value="SBP"/>
</dbReference>
<dbReference type="SUPFAM" id="SSF53850">
    <property type="entry name" value="Periplasmic binding protein-like II"/>
    <property type="match status" value="1"/>
</dbReference>
<evidence type="ECO:0000313" key="8">
    <source>
        <dbReference type="Proteomes" id="UP001164420"/>
    </source>
</evidence>
<keyword evidence="5" id="KW-0574">Periplasm</keyword>